<evidence type="ECO:0000313" key="3">
    <source>
        <dbReference type="Proteomes" id="UP000485058"/>
    </source>
</evidence>
<dbReference type="EMBL" id="BLLF01001397">
    <property type="protein sequence ID" value="GFH19037.1"/>
    <property type="molecule type" value="Genomic_DNA"/>
</dbReference>
<name>A0A699Z8R1_HAELA</name>
<dbReference type="AlphaFoldDB" id="A0A699Z8R1"/>
<feature type="region of interest" description="Disordered" evidence="1">
    <location>
        <begin position="582"/>
        <end position="654"/>
    </location>
</feature>
<dbReference type="PANTHER" id="PTHR32098">
    <property type="entry name" value="LYCOPENE BETA/EPSILON CYCLASE PROTEIN"/>
    <property type="match status" value="1"/>
</dbReference>
<evidence type="ECO:0000313" key="2">
    <source>
        <dbReference type="EMBL" id="GFH19037.1"/>
    </source>
</evidence>
<keyword evidence="3" id="KW-1185">Reference proteome</keyword>
<dbReference type="Proteomes" id="UP000485058">
    <property type="component" value="Unassembled WGS sequence"/>
</dbReference>
<feature type="region of interest" description="Disordered" evidence="1">
    <location>
        <begin position="145"/>
        <end position="187"/>
    </location>
</feature>
<feature type="compositionally biased region" description="Low complexity" evidence="1">
    <location>
        <begin position="602"/>
        <end position="630"/>
    </location>
</feature>
<feature type="compositionally biased region" description="Low complexity" evidence="1">
    <location>
        <begin position="156"/>
        <end position="187"/>
    </location>
</feature>
<comment type="caution">
    <text evidence="2">The sequence shown here is derived from an EMBL/GenBank/DDBJ whole genome shotgun (WGS) entry which is preliminary data.</text>
</comment>
<sequence>MHVLRKSAAQVAVVDKRLIQGRTQEWNISRGELAALTRAGLLTAEELSSCIASEFNPVRVGFAGGEPIWVNDCLNLGVSPRKLLDLVKEKFVEAGGVLMENVSFKSAEVMPGSGVRLTLNVHAVGQSSAPLSLADVNRPNGLGANSSNNLAPFTPPDSLSSASTSSLDISPASSSNGNGNGSAAAGGDVSNGKVYSATASMSSMDGGEYETLEGLGLRPGRKLLRCRLLMDCMGHYSDIVKQMRGRSKPDGMCLVVGSCAEGFPTQNNSFGDLLYTIDNARDDIQMFWEAFPAEGGAARTTYMFAYSDAEPQRPSFEALLDRYFEGLHAYQGISAHDLRFKRVLFGGFPCWNNGPLQPQWDHIIQVGDASATQSPLSFGGFGAMLRHLTRLTEGLDDALRCGALSRSELACLHPYQPSLAASWLFQRSMSVGPWFQFPSDHVNQVLACNFGVMKVLGDKVLRPFLQDTIQFLPLTLSMTGMMFANPLAISRVLLQVGPNTLGGWFVHYLALFTYTAMHWLLTPLRKAVREAAGVERNVLPAGTRPPLSGVPLTSSKGRSRSSFWLRRLFDTWEYGSGLDHEYHPSELPPQPPPVTSFDQARQAVSAAGAPQPALAAVGGKLAEAGASDPTAAPPTAPGYAKSSMMGAAAHPNRQ</sequence>
<protein>
    <submittedName>
        <fullName evidence="2">Uncharacterized protein</fullName>
    </submittedName>
</protein>
<organism evidence="2 3">
    <name type="scientific">Haematococcus lacustris</name>
    <name type="common">Green alga</name>
    <name type="synonym">Haematococcus pluvialis</name>
    <dbReference type="NCBI Taxonomy" id="44745"/>
    <lineage>
        <taxon>Eukaryota</taxon>
        <taxon>Viridiplantae</taxon>
        <taxon>Chlorophyta</taxon>
        <taxon>core chlorophytes</taxon>
        <taxon>Chlorophyceae</taxon>
        <taxon>CS clade</taxon>
        <taxon>Chlamydomonadales</taxon>
        <taxon>Haematococcaceae</taxon>
        <taxon>Haematococcus</taxon>
    </lineage>
</organism>
<reference evidence="2 3" key="1">
    <citation type="submission" date="2020-02" db="EMBL/GenBank/DDBJ databases">
        <title>Draft genome sequence of Haematococcus lacustris strain NIES-144.</title>
        <authorList>
            <person name="Morimoto D."/>
            <person name="Nakagawa S."/>
            <person name="Yoshida T."/>
            <person name="Sawayama S."/>
        </authorList>
    </citation>
    <scope>NUCLEOTIDE SEQUENCE [LARGE SCALE GENOMIC DNA]</scope>
    <source>
        <strain evidence="2 3">NIES-144</strain>
    </source>
</reference>
<proteinExistence type="predicted"/>
<dbReference type="SUPFAM" id="SSF51905">
    <property type="entry name" value="FAD/NAD(P)-binding domain"/>
    <property type="match status" value="1"/>
</dbReference>
<evidence type="ECO:0000256" key="1">
    <source>
        <dbReference type="SAM" id="MobiDB-lite"/>
    </source>
</evidence>
<dbReference type="InterPro" id="IPR036188">
    <property type="entry name" value="FAD/NAD-bd_sf"/>
</dbReference>
<dbReference type="PANTHER" id="PTHR32098:SF5">
    <property type="entry name" value="LYCOPENE BETA_EPSILON CYCLASE PROTEIN"/>
    <property type="match status" value="1"/>
</dbReference>
<gene>
    <name evidence="2" type="ORF">HaLaN_15924</name>
</gene>
<accession>A0A699Z8R1</accession>